<dbReference type="Proteomes" id="UP000748752">
    <property type="component" value="Unassembled WGS sequence"/>
</dbReference>
<dbReference type="Pfam" id="PF05973">
    <property type="entry name" value="Gp49"/>
    <property type="match status" value="1"/>
</dbReference>
<evidence type="ECO:0000313" key="2">
    <source>
        <dbReference type="Proteomes" id="UP000748752"/>
    </source>
</evidence>
<protein>
    <submittedName>
        <fullName evidence="1">Addiction module toxin RelE</fullName>
    </submittedName>
</protein>
<proteinExistence type="predicted"/>
<evidence type="ECO:0000313" key="1">
    <source>
        <dbReference type="EMBL" id="MBK1633460.1"/>
    </source>
</evidence>
<comment type="caution">
    <text evidence="1">The sequence shown here is derived from an EMBL/GenBank/DDBJ whole genome shotgun (WGS) entry which is preliminary data.</text>
</comment>
<reference evidence="1 2" key="1">
    <citation type="journal article" date="2020" name="Microorganisms">
        <title>Osmotic Adaptation and Compatible Solute Biosynthesis of Phototrophic Bacteria as Revealed from Genome Analyses.</title>
        <authorList>
            <person name="Imhoff J.F."/>
            <person name="Rahn T."/>
            <person name="Kunzel S."/>
            <person name="Keller A."/>
            <person name="Neulinger S.C."/>
        </authorList>
    </citation>
    <scope>NUCLEOTIDE SEQUENCE [LARGE SCALE GENOMIC DNA]</scope>
    <source>
        <strain evidence="1 2">DSM 6210</strain>
    </source>
</reference>
<dbReference type="EMBL" id="NRRV01000087">
    <property type="protein sequence ID" value="MBK1633460.1"/>
    <property type="molecule type" value="Genomic_DNA"/>
</dbReference>
<sequence length="123" mass="14233">MTWPVLLHADFEAELRALPDRVQDGLLAHARLLEEFGPGLGRPRVDTLKGSKHPNMKELRVSLNHGAWRLAFAFDPQRQAVLLIAGDKSGTAQRRFYKRLIDIADARYDDHLNRLREQQQRQR</sequence>
<dbReference type="InterPro" id="IPR009241">
    <property type="entry name" value="HigB-like"/>
</dbReference>
<dbReference type="RefSeq" id="WP_200242013.1">
    <property type="nucleotide sequence ID" value="NZ_NRRV01000087.1"/>
</dbReference>
<organism evidence="1 2">
    <name type="scientific">Thiohalocapsa halophila</name>
    <dbReference type="NCBI Taxonomy" id="69359"/>
    <lineage>
        <taxon>Bacteria</taxon>
        <taxon>Pseudomonadati</taxon>
        <taxon>Pseudomonadota</taxon>
        <taxon>Gammaproteobacteria</taxon>
        <taxon>Chromatiales</taxon>
        <taxon>Chromatiaceae</taxon>
        <taxon>Thiohalocapsa</taxon>
    </lineage>
</organism>
<keyword evidence="2" id="KW-1185">Reference proteome</keyword>
<accession>A0ABS1CNJ6</accession>
<gene>
    <name evidence="1" type="ORF">CKO31_22465</name>
</gene>
<name>A0ABS1CNJ6_9GAMM</name>